<dbReference type="InterPro" id="IPR057684">
    <property type="entry name" value="DUF7924"/>
</dbReference>
<accession>A0AAN8RAD5</accession>
<evidence type="ECO:0000313" key="3">
    <source>
        <dbReference type="EMBL" id="KAK6330646.1"/>
    </source>
</evidence>
<feature type="compositionally biased region" description="Basic and acidic residues" evidence="1">
    <location>
        <begin position="56"/>
        <end position="68"/>
    </location>
</feature>
<comment type="caution">
    <text evidence="3">The sequence shown here is derived from an EMBL/GenBank/DDBJ whole genome shotgun (WGS) entry which is preliminary data.</text>
</comment>
<evidence type="ECO:0000256" key="1">
    <source>
        <dbReference type="SAM" id="MobiDB-lite"/>
    </source>
</evidence>
<proteinExistence type="predicted"/>
<evidence type="ECO:0000259" key="2">
    <source>
        <dbReference type="Pfam" id="PF25545"/>
    </source>
</evidence>
<dbReference type="Proteomes" id="UP001313282">
    <property type="component" value="Unassembled WGS sequence"/>
</dbReference>
<dbReference type="PANTHER" id="PTHR42470:SF2">
    <property type="match status" value="1"/>
</dbReference>
<keyword evidence="4" id="KW-1185">Reference proteome</keyword>
<feature type="compositionally biased region" description="Polar residues" evidence="1">
    <location>
        <begin position="42"/>
        <end position="54"/>
    </location>
</feature>
<feature type="compositionally biased region" description="Basic and acidic residues" evidence="1">
    <location>
        <begin position="18"/>
        <end position="32"/>
    </location>
</feature>
<feature type="region of interest" description="Disordered" evidence="1">
    <location>
        <begin position="126"/>
        <end position="167"/>
    </location>
</feature>
<feature type="region of interest" description="Disordered" evidence="1">
    <location>
        <begin position="467"/>
        <end position="512"/>
    </location>
</feature>
<evidence type="ECO:0000313" key="4">
    <source>
        <dbReference type="Proteomes" id="UP001313282"/>
    </source>
</evidence>
<name>A0AAN8RAD5_9PEZI</name>
<protein>
    <recommendedName>
        <fullName evidence="2">DUF7924 domain-containing protein</fullName>
    </recommendedName>
</protein>
<feature type="domain" description="DUF7924" evidence="2">
    <location>
        <begin position="222"/>
        <end position="445"/>
    </location>
</feature>
<gene>
    <name evidence="3" type="ORF">TWF718_002843</name>
</gene>
<feature type="compositionally biased region" description="Polar residues" evidence="1">
    <location>
        <begin position="1"/>
        <end position="17"/>
    </location>
</feature>
<reference evidence="3 4" key="1">
    <citation type="submission" date="2019-10" db="EMBL/GenBank/DDBJ databases">
        <authorList>
            <person name="Palmer J.M."/>
        </authorList>
    </citation>
    <scope>NUCLEOTIDE SEQUENCE [LARGE SCALE GENOMIC DNA]</scope>
    <source>
        <strain evidence="3 4">TWF718</strain>
    </source>
</reference>
<feature type="compositionally biased region" description="Polar residues" evidence="1">
    <location>
        <begin position="467"/>
        <end position="483"/>
    </location>
</feature>
<dbReference type="AlphaFoldDB" id="A0AAN8RAD5"/>
<dbReference type="Pfam" id="PF25545">
    <property type="entry name" value="DUF7924"/>
    <property type="match status" value="1"/>
</dbReference>
<dbReference type="EMBL" id="JAVHNR010000011">
    <property type="protein sequence ID" value="KAK6330646.1"/>
    <property type="molecule type" value="Genomic_DNA"/>
</dbReference>
<organism evidence="3 4">
    <name type="scientific">Orbilia javanica</name>
    <dbReference type="NCBI Taxonomy" id="47235"/>
    <lineage>
        <taxon>Eukaryota</taxon>
        <taxon>Fungi</taxon>
        <taxon>Dikarya</taxon>
        <taxon>Ascomycota</taxon>
        <taxon>Pezizomycotina</taxon>
        <taxon>Orbiliomycetes</taxon>
        <taxon>Orbiliales</taxon>
        <taxon>Orbiliaceae</taxon>
        <taxon>Orbilia</taxon>
    </lineage>
</organism>
<dbReference type="PANTHER" id="PTHR42470">
    <property type="entry name" value="VAST DOMAIN-CONTAINING PROTEIN"/>
    <property type="match status" value="1"/>
</dbReference>
<sequence length="512" mass="56830">MATHPISTSREGQSASTDKNKAREADTGDLRNRKSGNKGPQPGSQSDGTCSNSDGRVLEPPEGKRQLEPPDYTAGQPPQKRFKLVKNSPEGAELAGEYSGEDQDPIDYWTKTSRWPKDYAERKKKDYKMSHSGLFRKASNSLRRKRSETELSSPSTPSDQRPRDAKNIGYDSARYDIILESGGVFMKPSPLGITEGSKATCKSLLSADQQVPVDSLFREDLFEITCEKLTGANEARVMRDITQLIVPSAETLATFGSRHLDILSETCNAGWNSCIPFTTPRPQPDYAVGFKREAFTKAQFDTLLPFLGDFLCDQACFMATYFMFFPFLSCEVKCSGQPLEIADRQNAHSMGVATRAVVELFKLVGREQELNREILAFSISHDNGSVRIFGYYPVTDGDSVKYYRHQIRLYQFSANPDLRWIAYKFTKNVYDIWMPSHFKRLCSVIDQIPAGVDFNVTPLSQGSGFAQGSESASVRSDPQSTHSGEAVGVDISPNTSFAIPPPKKAKNMDTSG</sequence>
<feature type="region of interest" description="Disordered" evidence="1">
    <location>
        <begin position="1"/>
        <end position="109"/>
    </location>
</feature>